<dbReference type="InterPro" id="IPR014001">
    <property type="entry name" value="Helicase_ATP-bd"/>
</dbReference>
<dbReference type="InterPro" id="IPR038718">
    <property type="entry name" value="SNF2-like_sf"/>
</dbReference>
<keyword evidence="2" id="KW-0479">Metal-binding</keyword>
<dbReference type="CDD" id="cd18008">
    <property type="entry name" value="DEXDc_SHPRH-like"/>
    <property type="match status" value="1"/>
</dbReference>
<gene>
    <name evidence="15" type="ORF">RDB_LOCUS171330</name>
</gene>
<feature type="compositionally biased region" description="Basic residues" evidence="10">
    <location>
        <begin position="267"/>
        <end position="281"/>
    </location>
</feature>
<feature type="compositionally biased region" description="Polar residues" evidence="10">
    <location>
        <begin position="167"/>
        <end position="181"/>
    </location>
</feature>
<feature type="region of interest" description="Disordered" evidence="10">
    <location>
        <begin position="91"/>
        <end position="309"/>
    </location>
</feature>
<evidence type="ECO:0000256" key="1">
    <source>
        <dbReference type="ARBA" id="ARBA00007025"/>
    </source>
</evidence>
<dbReference type="InterPro" id="IPR050628">
    <property type="entry name" value="SNF2_RAD54_helicase_TF"/>
</dbReference>
<feature type="compositionally biased region" description="Polar residues" evidence="10">
    <location>
        <begin position="142"/>
        <end position="160"/>
    </location>
</feature>
<organism evidence="15 16">
    <name type="scientific">Rhizoctonia solani</name>
    <dbReference type="NCBI Taxonomy" id="456999"/>
    <lineage>
        <taxon>Eukaryota</taxon>
        <taxon>Fungi</taxon>
        <taxon>Dikarya</taxon>
        <taxon>Basidiomycota</taxon>
        <taxon>Agaricomycotina</taxon>
        <taxon>Agaricomycetes</taxon>
        <taxon>Cantharellales</taxon>
        <taxon>Ceratobasidiaceae</taxon>
        <taxon>Rhizoctonia</taxon>
    </lineage>
</organism>
<dbReference type="AlphaFoldDB" id="A0A8H3I5K7"/>
<dbReference type="InterPro" id="IPR027370">
    <property type="entry name" value="Znf-RING_euk"/>
</dbReference>
<keyword evidence="6" id="KW-0347">Helicase</keyword>
<dbReference type="EMBL" id="CAJNJQ010006211">
    <property type="protein sequence ID" value="CAE7223924.1"/>
    <property type="molecule type" value="Genomic_DNA"/>
</dbReference>
<evidence type="ECO:0000259" key="13">
    <source>
        <dbReference type="PROSITE" id="PS51192"/>
    </source>
</evidence>
<dbReference type="SMART" id="SM00184">
    <property type="entry name" value="RING"/>
    <property type="match status" value="1"/>
</dbReference>
<dbReference type="InterPro" id="IPR049730">
    <property type="entry name" value="SNF2/RAD54-like_C"/>
</dbReference>
<evidence type="ECO:0000313" key="15">
    <source>
        <dbReference type="EMBL" id="CAE7223924.1"/>
    </source>
</evidence>
<keyword evidence="7" id="KW-0862">Zinc</keyword>
<dbReference type="SUPFAM" id="SSF57850">
    <property type="entry name" value="RING/U-box"/>
    <property type="match status" value="1"/>
</dbReference>
<dbReference type="GO" id="GO:0005737">
    <property type="term" value="C:cytoplasm"/>
    <property type="evidence" value="ECO:0007669"/>
    <property type="project" value="TreeGrafter"/>
</dbReference>
<dbReference type="Pfam" id="PF00176">
    <property type="entry name" value="SNF2-rel_dom"/>
    <property type="match status" value="1"/>
</dbReference>
<dbReference type="InterPro" id="IPR013083">
    <property type="entry name" value="Znf_RING/FYVE/PHD"/>
</dbReference>
<dbReference type="CDD" id="cd18793">
    <property type="entry name" value="SF2_C_SNF"/>
    <property type="match status" value="1"/>
</dbReference>
<dbReference type="InterPro" id="IPR027417">
    <property type="entry name" value="P-loop_NTPase"/>
</dbReference>
<evidence type="ECO:0000256" key="7">
    <source>
        <dbReference type="ARBA" id="ARBA00022833"/>
    </source>
</evidence>
<dbReference type="InterPro" id="IPR000330">
    <property type="entry name" value="SNF2_N"/>
</dbReference>
<comment type="similarity">
    <text evidence="1">Belongs to the SNF2/RAD54 helicase family.</text>
</comment>
<keyword evidence="4 9" id="KW-0863">Zinc-finger</keyword>
<keyword evidence="11" id="KW-0732">Signal</keyword>
<dbReference type="GO" id="GO:0004386">
    <property type="term" value="F:helicase activity"/>
    <property type="evidence" value="ECO:0007669"/>
    <property type="project" value="UniProtKB-KW"/>
</dbReference>
<accession>A0A8H3I5K7</accession>
<sequence length="1264" mass="140376">MTLSMPALLALARRTLGHGEHDERPIPWEYTSALAQYANQYPKDLNFTIDLARLGGVVTCTPCQHSFAVGRPLSPGLFVFQDLNLLGDHNHSNAHKLNRSKDPKGDDHRTASVGNHHSAVLKKTPSDSMSGPTPISSPPQPNTSLRAQSLGNIEAPNSSDVEPLSSDAEQGSSKASVIELSSDSDDNQVEQRPSKHTTQYTFPDGEVIEIESSDEEPMPSVPIHRQASSTMGTPRPLRASGSSNMATPRPSGSGVTSHRPAPVPFQHRGHSQKPWIQHRSRPSSPESVASSIRKRSIQYTDGEMDESADELQGYTSMDTDDREGRFSKRARYGMLTEAPMEDEDEDEEDFMPPQFMAPLPPGRTRADTIMPGHFALNPIAAPHYPANMLYGSAAYPNGYQPYDPLNNGLIMPVVGGSNLANPNMGYHAPPMGTTMPIPQPMASGSGRRFDDFRLNYDDASPITWLDTSGPNHALQLQKFFEDAMDDHEGAIPVRDAAKTLGLASTTDRLPGMQVPLMPHQLIGVAWMEKQELGNIAGGILADDMGLGKTMQTIALIAKNQPEKRNPRKCTLVVAPAALLDQWKEEILSRTDEGLFRVRIHHGKDKLRSAAEVKKYDIIITTFQTLTNEFPSDELDMRKKKAENKKAEKKKKKPKQGTLDGFIVNGSSDEGTTKKKASGLGPLATTKWYRVVIDEAQNIRNRSTRSSRVMAMLDSEYRWALTGTPVTNTLADLYGLVRFLHFAPFNDWAEFNERIAKVQKRDPKLAGRRAQALLKKCLLRRTKDSKLDGKPLITLPPKTIDMEMLEFSPDERQIYAAVEARQQQKLNKFIRAGTVMKNYHVILVMLLRLRQVCNHPQLIAYAAGEFIADGAHVVSADEDDNGPKPANASLANSKTTAKTLMGEERFNLVSVMRDFHDTAKEMIRAEITGGDMPDDETLECQVCLEPFVGNARVTTCGHVFCEGCLVDLFKLALQGEAAADEDFGVGRQFAGQEVRPCPKCRGELTMSRIFSASIFEPNDREKDEMKRQIEAELGRTNKYKTMHTDADEDDDFVPIRKGKGKSKARIEDDEEEEEEVNLKGMGEGEDLVPGAKMLYMLNTLKTWHKEAPEDKIIAYSQWTSMIDLMQILLRKSGFESLRYDGQMKREEREETLSRFKKQGGPKILLISLKCGGVGLNLTEANRVICMDLAWNAATENQAIDRAHRMGQVKPVTVKRLAIKDTIEERILKLQADKQNLSDAALGEGNGIKMPRMNVAQLKMLFGLAQ</sequence>
<protein>
    <submittedName>
        <fullName evidence="15">Uncharacterized protein</fullName>
    </submittedName>
</protein>
<evidence type="ECO:0000256" key="8">
    <source>
        <dbReference type="ARBA" id="ARBA00022840"/>
    </source>
</evidence>
<dbReference type="GO" id="GO:0005524">
    <property type="term" value="F:ATP binding"/>
    <property type="evidence" value="ECO:0007669"/>
    <property type="project" value="UniProtKB-KW"/>
</dbReference>
<keyword evidence="8" id="KW-0067">ATP-binding</keyword>
<keyword evidence="3" id="KW-0547">Nucleotide-binding</keyword>
<dbReference type="Gene3D" id="3.30.40.10">
    <property type="entry name" value="Zinc/RING finger domain, C3HC4 (zinc finger)"/>
    <property type="match status" value="1"/>
</dbReference>
<dbReference type="Proteomes" id="UP000663827">
    <property type="component" value="Unassembled WGS sequence"/>
</dbReference>
<evidence type="ECO:0000256" key="5">
    <source>
        <dbReference type="ARBA" id="ARBA00022801"/>
    </source>
</evidence>
<dbReference type="InterPro" id="IPR017907">
    <property type="entry name" value="Znf_RING_CS"/>
</dbReference>
<keyword evidence="5" id="KW-0378">Hydrolase</keyword>
<dbReference type="Pfam" id="PF00271">
    <property type="entry name" value="Helicase_C"/>
    <property type="match status" value="1"/>
</dbReference>
<dbReference type="GO" id="GO:0008270">
    <property type="term" value="F:zinc ion binding"/>
    <property type="evidence" value="ECO:0007669"/>
    <property type="project" value="UniProtKB-KW"/>
</dbReference>
<evidence type="ECO:0000259" key="12">
    <source>
        <dbReference type="PROSITE" id="PS50089"/>
    </source>
</evidence>
<feature type="signal peptide" evidence="11">
    <location>
        <begin position="1"/>
        <end position="17"/>
    </location>
</feature>
<dbReference type="InterPro" id="IPR001650">
    <property type="entry name" value="Helicase_C-like"/>
</dbReference>
<feature type="domain" description="RING-type" evidence="12">
    <location>
        <begin position="939"/>
        <end position="1000"/>
    </location>
</feature>
<feature type="chain" id="PRO_5034626920" evidence="11">
    <location>
        <begin position="18"/>
        <end position="1264"/>
    </location>
</feature>
<evidence type="ECO:0000256" key="9">
    <source>
        <dbReference type="PROSITE-ProRule" id="PRU00175"/>
    </source>
</evidence>
<feature type="compositionally biased region" description="Basic and acidic residues" evidence="10">
    <location>
        <begin position="99"/>
        <end position="110"/>
    </location>
</feature>
<dbReference type="PROSITE" id="PS00518">
    <property type="entry name" value="ZF_RING_1"/>
    <property type="match status" value="1"/>
</dbReference>
<dbReference type="SUPFAM" id="SSF52540">
    <property type="entry name" value="P-loop containing nucleoside triphosphate hydrolases"/>
    <property type="match status" value="2"/>
</dbReference>
<feature type="domain" description="Helicase C-terminal" evidence="14">
    <location>
        <begin position="1098"/>
        <end position="1254"/>
    </location>
</feature>
<feature type="compositionally biased region" description="Basic residues" evidence="10">
    <location>
        <begin position="637"/>
        <end position="654"/>
    </location>
</feature>
<dbReference type="InterPro" id="IPR001841">
    <property type="entry name" value="Znf_RING"/>
</dbReference>
<dbReference type="GO" id="GO:0008094">
    <property type="term" value="F:ATP-dependent activity, acting on DNA"/>
    <property type="evidence" value="ECO:0007669"/>
    <property type="project" value="TreeGrafter"/>
</dbReference>
<dbReference type="CDD" id="cd16449">
    <property type="entry name" value="RING-HC"/>
    <property type="match status" value="1"/>
</dbReference>
<reference evidence="15" key="1">
    <citation type="submission" date="2021-01" db="EMBL/GenBank/DDBJ databases">
        <authorList>
            <person name="Kaushik A."/>
        </authorList>
    </citation>
    <scope>NUCLEOTIDE SEQUENCE</scope>
    <source>
        <strain evidence="15">AG5</strain>
    </source>
</reference>
<dbReference type="GO" id="GO:0005634">
    <property type="term" value="C:nucleus"/>
    <property type="evidence" value="ECO:0007669"/>
    <property type="project" value="TreeGrafter"/>
</dbReference>
<feature type="region of interest" description="Disordered" evidence="10">
    <location>
        <begin position="636"/>
        <end position="677"/>
    </location>
</feature>
<evidence type="ECO:0000259" key="14">
    <source>
        <dbReference type="PROSITE" id="PS51194"/>
    </source>
</evidence>
<dbReference type="Pfam" id="PF13445">
    <property type="entry name" value="zf-RING_UBOX"/>
    <property type="match status" value="1"/>
</dbReference>
<evidence type="ECO:0000256" key="4">
    <source>
        <dbReference type="ARBA" id="ARBA00022771"/>
    </source>
</evidence>
<dbReference type="GO" id="GO:0016787">
    <property type="term" value="F:hydrolase activity"/>
    <property type="evidence" value="ECO:0007669"/>
    <property type="project" value="UniProtKB-KW"/>
</dbReference>
<evidence type="ECO:0000256" key="10">
    <source>
        <dbReference type="SAM" id="MobiDB-lite"/>
    </source>
</evidence>
<evidence type="ECO:0000256" key="6">
    <source>
        <dbReference type="ARBA" id="ARBA00022806"/>
    </source>
</evidence>
<dbReference type="PROSITE" id="PS50089">
    <property type="entry name" value="ZF_RING_2"/>
    <property type="match status" value="1"/>
</dbReference>
<evidence type="ECO:0000256" key="2">
    <source>
        <dbReference type="ARBA" id="ARBA00022723"/>
    </source>
</evidence>
<dbReference type="PROSITE" id="PS51192">
    <property type="entry name" value="HELICASE_ATP_BIND_1"/>
    <property type="match status" value="1"/>
</dbReference>
<proteinExistence type="inferred from homology"/>
<dbReference type="Gene3D" id="3.40.50.10810">
    <property type="entry name" value="Tandem AAA-ATPase domain"/>
    <property type="match status" value="1"/>
</dbReference>
<feature type="domain" description="Helicase ATP-binding" evidence="13">
    <location>
        <begin position="529"/>
        <end position="742"/>
    </location>
</feature>
<dbReference type="SMART" id="SM00490">
    <property type="entry name" value="HELICc"/>
    <property type="match status" value="1"/>
</dbReference>
<evidence type="ECO:0000256" key="3">
    <source>
        <dbReference type="ARBA" id="ARBA00022741"/>
    </source>
</evidence>
<feature type="compositionally biased region" description="Acidic residues" evidence="10">
    <location>
        <begin position="206"/>
        <end position="217"/>
    </location>
</feature>
<evidence type="ECO:0000256" key="11">
    <source>
        <dbReference type="SAM" id="SignalP"/>
    </source>
</evidence>
<dbReference type="SMART" id="SM00487">
    <property type="entry name" value="DEXDc"/>
    <property type="match status" value="1"/>
</dbReference>
<name>A0A8H3I5K7_9AGAM</name>
<feature type="compositionally biased region" description="Low complexity" evidence="10">
    <location>
        <begin position="282"/>
        <end position="291"/>
    </location>
</feature>
<dbReference type="PROSITE" id="PS51194">
    <property type="entry name" value="HELICASE_CTER"/>
    <property type="match status" value="1"/>
</dbReference>
<dbReference type="Gene3D" id="3.40.50.300">
    <property type="entry name" value="P-loop containing nucleotide triphosphate hydrolases"/>
    <property type="match status" value="2"/>
</dbReference>
<dbReference type="PANTHER" id="PTHR45626">
    <property type="entry name" value="TRANSCRIPTION TERMINATION FACTOR 2-RELATED"/>
    <property type="match status" value="1"/>
</dbReference>
<dbReference type="PANTHER" id="PTHR45626:SF16">
    <property type="entry name" value="ATP-DEPENDENT HELICASE ULS1"/>
    <property type="match status" value="1"/>
</dbReference>
<dbReference type="GO" id="GO:0000724">
    <property type="term" value="P:double-strand break repair via homologous recombination"/>
    <property type="evidence" value="ECO:0007669"/>
    <property type="project" value="TreeGrafter"/>
</dbReference>
<evidence type="ECO:0000313" key="16">
    <source>
        <dbReference type="Proteomes" id="UP000663827"/>
    </source>
</evidence>
<comment type="caution">
    <text evidence="15">The sequence shown here is derived from an EMBL/GenBank/DDBJ whole genome shotgun (WGS) entry which is preliminary data.</text>
</comment>